<sequence>MLVNVTERKYTPRAERVSSLPKLGSTTTRQTRVAKSRETVGQSEILKILNLIRTIKLTALYTRTLSCKATESDMRAHVSTMAVDDGLIGKESVDVKTETEYSEVAIGVWIKSRDGKWKLRKRCW</sequence>
<dbReference type="EMBL" id="KQ981954">
    <property type="protein sequence ID" value="KYN32091.1"/>
    <property type="molecule type" value="Genomic_DNA"/>
</dbReference>
<protein>
    <submittedName>
        <fullName evidence="1">Uncharacterized protein</fullName>
    </submittedName>
</protein>
<gene>
    <name evidence="1" type="ORF">ALC56_13469</name>
</gene>
<organism evidence="1 2">
    <name type="scientific">Trachymyrmex septentrionalis</name>
    <dbReference type="NCBI Taxonomy" id="34720"/>
    <lineage>
        <taxon>Eukaryota</taxon>
        <taxon>Metazoa</taxon>
        <taxon>Ecdysozoa</taxon>
        <taxon>Arthropoda</taxon>
        <taxon>Hexapoda</taxon>
        <taxon>Insecta</taxon>
        <taxon>Pterygota</taxon>
        <taxon>Neoptera</taxon>
        <taxon>Endopterygota</taxon>
        <taxon>Hymenoptera</taxon>
        <taxon>Apocrita</taxon>
        <taxon>Aculeata</taxon>
        <taxon>Formicoidea</taxon>
        <taxon>Formicidae</taxon>
        <taxon>Myrmicinae</taxon>
        <taxon>Trachymyrmex</taxon>
    </lineage>
</organism>
<keyword evidence="2" id="KW-1185">Reference proteome</keyword>
<dbReference type="Proteomes" id="UP000078541">
    <property type="component" value="Unassembled WGS sequence"/>
</dbReference>
<proteinExistence type="predicted"/>
<evidence type="ECO:0000313" key="2">
    <source>
        <dbReference type="Proteomes" id="UP000078541"/>
    </source>
</evidence>
<name>A0A195EVB6_9HYME</name>
<accession>A0A195EVB6</accession>
<dbReference type="AlphaFoldDB" id="A0A195EVB6"/>
<evidence type="ECO:0000313" key="1">
    <source>
        <dbReference type="EMBL" id="KYN32091.1"/>
    </source>
</evidence>
<reference evidence="1 2" key="1">
    <citation type="submission" date="2016-03" db="EMBL/GenBank/DDBJ databases">
        <title>Trachymyrmex septentrionalis WGS genome.</title>
        <authorList>
            <person name="Nygaard S."/>
            <person name="Hu H."/>
            <person name="Boomsma J."/>
            <person name="Zhang G."/>
        </authorList>
    </citation>
    <scope>NUCLEOTIDE SEQUENCE [LARGE SCALE GENOMIC DNA]</scope>
    <source>
        <strain evidence="1">Tsep2-gDNA-1</strain>
        <tissue evidence="1">Whole body</tissue>
    </source>
</reference>